<dbReference type="InterPro" id="IPR043504">
    <property type="entry name" value="Peptidase_S1_PA_chymotrypsin"/>
</dbReference>
<keyword evidence="5" id="KW-0812">Transmembrane</keyword>
<proteinExistence type="inferred from homology"/>
<dbReference type="SUPFAM" id="SSF50494">
    <property type="entry name" value="Trypsin-like serine proteases"/>
    <property type="match status" value="1"/>
</dbReference>
<dbReference type="FunFam" id="2.40.10.10:FF:000002">
    <property type="entry name" value="Transmembrane protease serine"/>
    <property type="match status" value="1"/>
</dbReference>
<protein>
    <submittedName>
        <fullName evidence="5">Transmembrane protease serine 9-like protein</fullName>
    </submittedName>
</protein>
<feature type="chain" id="PRO_5012940163" evidence="3">
    <location>
        <begin position="21"/>
        <end position="299"/>
    </location>
</feature>
<keyword evidence="3" id="KW-0732">Signal</keyword>
<feature type="domain" description="Peptidase S1" evidence="4">
    <location>
        <begin position="38"/>
        <end position="270"/>
    </location>
</feature>
<dbReference type="EMBL" id="GFPF01005416">
    <property type="protein sequence ID" value="MAA16562.1"/>
    <property type="molecule type" value="Transcribed_RNA"/>
</dbReference>
<feature type="signal peptide" evidence="3">
    <location>
        <begin position="1"/>
        <end position="20"/>
    </location>
</feature>
<dbReference type="PROSITE" id="PS50240">
    <property type="entry name" value="TRYPSIN_DOM"/>
    <property type="match status" value="1"/>
</dbReference>
<dbReference type="InterPro" id="IPR001314">
    <property type="entry name" value="Peptidase_S1A"/>
</dbReference>
<dbReference type="PRINTS" id="PR00722">
    <property type="entry name" value="CHYMOTRYPSIN"/>
</dbReference>
<dbReference type="SMART" id="SM00020">
    <property type="entry name" value="Tryp_SPc"/>
    <property type="match status" value="1"/>
</dbReference>
<dbReference type="PANTHER" id="PTHR24252">
    <property type="entry name" value="ACROSIN-RELATED"/>
    <property type="match status" value="1"/>
</dbReference>
<evidence type="ECO:0000256" key="2">
    <source>
        <dbReference type="ARBA" id="ARBA00024195"/>
    </source>
</evidence>
<sequence>MIHFVVGVSLLLGSSSSVYADGLQINEPECGMPTRGMIVNGSIAEPNQFPWMVYLVLHFYDGRTFGCGGSILTKLHILTAAHCTHDDKRRPFKRIDVYYGNTDRTRAKILRVTKMISHPKFDNHRFINDIAVLVVDRPFEYGSNARPICIPTAPMNIMNMETIVAGWGLLQEGGNPTNRLRYTTVRVVKEQWCSKVYPQRFDGYVEYCAYRKGTDSCQVDSGGPAIVRVDKGRYVQVGVLSYGTGCSREYEPGVYARVDVFIPWLKQVVGSFAKAYSSEVPLQLKPYIIPQWPRIFQFP</sequence>
<organism evidence="5">
    <name type="scientific">Rhipicephalus zambeziensis</name>
    <dbReference type="NCBI Taxonomy" id="60191"/>
    <lineage>
        <taxon>Eukaryota</taxon>
        <taxon>Metazoa</taxon>
        <taxon>Ecdysozoa</taxon>
        <taxon>Arthropoda</taxon>
        <taxon>Chelicerata</taxon>
        <taxon>Arachnida</taxon>
        <taxon>Acari</taxon>
        <taxon>Parasitiformes</taxon>
        <taxon>Ixodida</taxon>
        <taxon>Ixodoidea</taxon>
        <taxon>Ixodidae</taxon>
        <taxon>Rhipicephalinae</taxon>
        <taxon>Rhipicephalus</taxon>
        <taxon>Rhipicephalus</taxon>
    </lineage>
</organism>
<keyword evidence="5" id="KW-0472">Membrane</keyword>
<keyword evidence="1" id="KW-1015">Disulfide bond</keyword>
<reference evidence="5" key="1">
    <citation type="journal article" date="2017" name="Parasit. Vectors">
        <title>Sialotranscriptomics of Rhipicephalus zambeziensis reveals intricate expression profiles of secretory proteins and suggests tight temporal transcriptional regulation during blood-feeding.</title>
        <authorList>
            <person name="de Castro M.H."/>
            <person name="de Klerk D."/>
            <person name="Pienaar R."/>
            <person name="Rees D.J.G."/>
            <person name="Mans B.J."/>
        </authorList>
    </citation>
    <scope>NUCLEOTIDE SEQUENCE</scope>
    <source>
        <tissue evidence="5">Salivary glands</tissue>
    </source>
</reference>
<dbReference type="AlphaFoldDB" id="A0A224YRV7"/>
<accession>A0A224YRV7</accession>
<dbReference type="PROSITE" id="PS00134">
    <property type="entry name" value="TRYPSIN_HIS"/>
    <property type="match status" value="1"/>
</dbReference>
<keyword evidence="5" id="KW-0378">Hydrolase</keyword>
<dbReference type="InterPro" id="IPR001254">
    <property type="entry name" value="Trypsin_dom"/>
</dbReference>
<dbReference type="CDD" id="cd00190">
    <property type="entry name" value="Tryp_SPc"/>
    <property type="match status" value="1"/>
</dbReference>
<evidence type="ECO:0000256" key="3">
    <source>
        <dbReference type="SAM" id="SignalP"/>
    </source>
</evidence>
<dbReference type="InterPro" id="IPR018114">
    <property type="entry name" value="TRYPSIN_HIS"/>
</dbReference>
<dbReference type="Pfam" id="PF00089">
    <property type="entry name" value="Trypsin"/>
    <property type="match status" value="1"/>
</dbReference>
<dbReference type="PANTHER" id="PTHR24252:SF7">
    <property type="entry name" value="HYALIN"/>
    <property type="match status" value="1"/>
</dbReference>
<dbReference type="FunFam" id="2.40.10.10:FF:000068">
    <property type="entry name" value="transmembrane protease serine 2"/>
    <property type="match status" value="1"/>
</dbReference>
<name>A0A224YRV7_9ACAR</name>
<dbReference type="InterPro" id="IPR009003">
    <property type="entry name" value="Peptidase_S1_PA"/>
</dbReference>
<dbReference type="GO" id="GO:0004252">
    <property type="term" value="F:serine-type endopeptidase activity"/>
    <property type="evidence" value="ECO:0007669"/>
    <property type="project" value="InterPro"/>
</dbReference>
<evidence type="ECO:0000259" key="4">
    <source>
        <dbReference type="PROSITE" id="PS50240"/>
    </source>
</evidence>
<dbReference type="Gene3D" id="2.40.10.10">
    <property type="entry name" value="Trypsin-like serine proteases"/>
    <property type="match status" value="1"/>
</dbReference>
<dbReference type="GO" id="GO:0006508">
    <property type="term" value="P:proteolysis"/>
    <property type="evidence" value="ECO:0007669"/>
    <property type="project" value="UniProtKB-KW"/>
</dbReference>
<comment type="similarity">
    <text evidence="2">Belongs to the peptidase S1 family. CLIP subfamily.</text>
</comment>
<evidence type="ECO:0000313" key="5">
    <source>
        <dbReference type="EMBL" id="MAA16562.1"/>
    </source>
</evidence>
<keyword evidence="5" id="KW-0645">Protease</keyword>
<evidence type="ECO:0000256" key="1">
    <source>
        <dbReference type="ARBA" id="ARBA00023157"/>
    </source>
</evidence>